<dbReference type="AlphaFoldDB" id="A0A699I4E6"/>
<accession>A0A699I4E6</accession>
<reference evidence="1" key="1">
    <citation type="journal article" date="2019" name="Sci. Rep.">
        <title>Draft genome of Tanacetum cinerariifolium, the natural source of mosquito coil.</title>
        <authorList>
            <person name="Yamashiro T."/>
            <person name="Shiraishi A."/>
            <person name="Satake H."/>
            <person name="Nakayama K."/>
        </authorList>
    </citation>
    <scope>NUCLEOTIDE SEQUENCE</scope>
</reference>
<organism evidence="1">
    <name type="scientific">Tanacetum cinerariifolium</name>
    <name type="common">Dalmatian daisy</name>
    <name type="synonym">Chrysanthemum cinerariifolium</name>
    <dbReference type="NCBI Taxonomy" id="118510"/>
    <lineage>
        <taxon>Eukaryota</taxon>
        <taxon>Viridiplantae</taxon>
        <taxon>Streptophyta</taxon>
        <taxon>Embryophyta</taxon>
        <taxon>Tracheophyta</taxon>
        <taxon>Spermatophyta</taxon>
        <taxon>Magnoliopsida</taxon>
        <taxon>eudicotyledons</taxon>
        <taxon>Gunneridae</taxon>
        <taxon>Pentapetalae</taxon>
        <taxon>asterids</taxon>
        <taxon>campanulids</taxon>
        <taxon>Asterales</taxon>
        <taxon>Asteraceae</taxon>
        <taxon>Asteroideae</taxon>
        <taxon>Anthemideae</taxon>
        <taxon>Anthemidinae</taxon>
        <taxon>Tanacetum</taxon>
    </lineage>
</organism>
<dbReference type="EMBL" id="BKCJ010245663">
    <property type="protein sequence ID" value="GEZ14580.1"/>
    <property type="molecule type" value="Genomic_DNA"/>
</dbReference>
<evidence type="ECO:0000313" key="1">
    <source>
        <dbReference type="EMBL" id="GEZ14580.1"/>
    </source>
</evidence>
<gene>
    <name evidence="1" type="ORF">Tci_486553</name>
</gene>
<comment type="caution">
    <text evidence="1">The sequence shown here is derived from an EMBL/GenBank/DDBJ whole genome shotgun (WGS) entry which is preliminary data.</text>
</comment>
<name>A0A699I4E6_TANCI</name>
<proteinExistence type="predicted"/>
<sequence length="182" mass="21067">MACSLPHNIDEIKAMVQKQIEKDKVHQLAIMNLAVEYDNACTTKDELQNAYEKCTDIPQEKASYQYLSNIIYFHTNTMANEPNEVRDAILRRLRTGQEKEVTLANSLLGEMTRYLLQMHTRAERKRGCFRCLSTSHLTYGLHTLHLSSESDTRITTALEADRKEVMKSINEKQELINNYRAI</sequence>
<protein>
    <submittedName>
        <fullName evidence="1">Uncharacterized protein</fullName>
    </submittedName>
</protein>